<evidence type="ECO:0000256" key="1">
    <source>
        <dbReference type="SAM" id="MobiDB-lite"/>
    </source>
</evidence>
<keyword evidence="3" id="KW-0378">Hydrolase</keyword>
<reference evidence="3 4" key="1">
    <citation type="submission" date="2020-08" db="EMBL/GenBank/DDBJ databases">
        <title>Genomic Encyclopedia of Type Strains, Phase IV (KMG-IV): sequencing the most valuable type-strain genomes for metagenomic binning, comparative biology and taxonomic classification.</title>
        <authorList>
            <person name="Goeker M."/>
        </authorList>
    </citation>
    <scope>NUCLEOTIDE SEQUENCE [LARGE SCALE GENOMIC DNA]</scope>
    <source>
        <strain evidence="3 4">DSM 25897</strain>
    </source>
</reference>
<accession>A0A7W7Y057</accession>
<keyword evidence="4" id="KW-1185">Reference proteome</keyword>
<sequence>MRRKPTRVDADDAALFRDAVGPVRRIEIAEGSAASRRKPEATPRQRESDEIQALRASRQAPFEGLDANLAEPLAYRRPEVPERVLKRLKRGLYAVQDEIDLHRMNAALAETVLREFLRESRARGRHCVRVVHGKGLHSKADGPVLKGLVDRLLSQRADVLAYASAPPAQGGTGAVLVLLARYRPGERGGRFSKADLHPSDAEAD</sequence>
<dbReference type="PROSITE" id="PS50828">
    <property type="entry name" value="SMR"/>
    <property type="match status" value="1"/>
</dbReference>
<gene>
    <name evidence="3" type="ORF">HNQ58_001557</name>
</gene>
<protein>
    <submittedName>
        <fullName evidence="3">DNA-nicking Smr family endonuclease</fullName>
    </submittedName>
</protein>
<dbReference type="Proteomes" id="UP000519004">
    <property type="component" value="Unassembled WGS sequence"/>
</dbReference>
<dbReference type="SUPFAM" id="SSF160443">
    <property type="entry name" value="SMR domain-like"/>
    <property type="match status" value="1"/>
</dbReference>
<dbReference type="InterPro" id="IPR002625">
    <property type="entry name" value="Smr_dom"/>
</dbReference>
<dbReference type="RefSeq" id="WP_183948332.1">
    <property type="nucleotide sequence ID" value="NZ_JACHHX010000009.1"/>
</dbReference>
<dbReference type="AlphaFoldDB" id="A0A7W7Y057"/>
<dbReference type="InterPro" id="IPR036063">
    <property type="entry name" value="Smr_dom_sf"/>
</dbReference>
<proteinExistence type="predicted"/>
<name>A0A7W7Y057_9GAMM</name>
<feature type="domain" description="Smr" evidence="2">
    <location>
        <begin position="99"/>
        <end position="180"/>
    </location>
</feature>
<dbReference type="SMART" id="SM00463">
    <property type="entry name" value="SMR"/>
    <property type="match status" value="1"/>
</dbReference>
<evidence type="ECO:0000313" key="4">
    <source>
        <dbReference type="Proteomes" id="UP000519004"/>
    </source>
</evidence>
<keyword evidence="3" id="KW-0540">Nuclease</keyword>
<dbReference type="PANTHER" id="PTHR35562">
    <property type="entry name" value="DNA ENDONUCLEASE SMRA-RELATED"/>
    <property type="match status" value="1"/>
</dbReference>
<organism evidence="3 4">
    <name type="scientific">Rehaibacterium terrae</name>
    <dbReference type="NCBI Taxonomy" id="1341696"/>
    <lineage>
        <taxon>Bacteria</taxon>
        <taxon>Pseudomonadati</taxon>
        <taxon>Pseudomonadota</taxon>
        <taxon>Gammaproteobacteria</taxon>
        <taxon>Lysobacterales</taxon>
        <taxon>Lysobacteraceae</taxon>
        <taxon>Rehaibacterium</taxon>
    </lineage>
</organism>
<keyword evidence="3" id="KW-0255">Endonuclease</keyword>
<dbReference type="Pfam" id="PF01713">
    <property type="entry name" value="Smr"/>
    <property type="match status" value="1"/>
</dbReference>
<dbReference type="EMBL" id="JACHHX010000009">
    <property type="protein sequence ID" value="MBB5015653.1"/>
    <property type="molecule type" value="Genomic_DNA"/>
</dbReference>
<dbReference type="Gene3D" id="3.30.1370.110">
    <property type="match status" value="1"/>
</dbReference>
<evidence type="ECO:0000313" key="3">
    <source>
        <dbReference type="EMBL" id="MBB5015653.1"/>
    </source>
</evidence>
<dbReference type="GO" id="GO:0004520">
    <property type="term" value="F:DNA endonuclease activity"/>
    <property type="evidence" value="ECO:0007669"/>
    <property type="project" value="TreeGrafter"/>
</dbReference>
<evidence type="ECO:0000259" key="2">
    <source>
        <dbReference type="PROSITE" id="PS50828"/>
    </source>
</evidence>
<comment type="caution">
    <text evidence="3">The sequence shown here is derived from an EMBL/GenBank/DDBJ whole genome shotgun (WGS) entry which is preliminary data.</text>
</comment>
<dbReference type="PANTHER" id="PTHR35562:SF2">
    <property type="entry name" value="DNA ENDONUCLEASE SMRA-RELATED"/>
    <property type="match status" value="1"/>
</dbReference>
<feature type="region of interest" description="Disordered" evidence="1">
    <location>
        <begin position="29"/>
        <end position="52"/>
    </location>
</feature>
<feature type="compositionally biased region" description="Basic and acidic residues" evidence="1">
    <location>
        <begin position="37"/>
        <end position="49"/>
    </location>
</feature>